<accession>A0A6J7AQU7</accession>
<gene>
    <name evidence="2" type="ORF">UFOPK3139_02399</name>
</gene>
<organism evidence="2">
    <name type="scientific">freshwater metagenome</name>
    <dbReference type="NCBI Taxonomy" id="449393"/>
    <lineage>
        <taxon>unclassified sequences</taxon>
        <taxon>metagenomes</taxon>
        <taxon>ecological metagenomes</taxon>
    </lineage>
</organism>
<proteinExistence type="predicted"/>
<protein>
    <submittedName>
        <fullName evidence="2">Unannotated protein</fullName>
    </submittedName>
</protein>
<feature type="compositionally biased region" description="Basic and acidic residues" evidence="1">
    <location>
        <begin position="268"/>
        <end position="278"/>
    </location>
</feature>
<dbReference type="EMBL" id="CAFABA010000120">
    <property type="protein sequence ID" value="CAB4835294.1"/>
    <property type="molecule type" value="Genomic_DNA"/>
</dbReference>
<feature type="region of interest" description="Disordered" evidence="1">
    <location>
        <begin position="53"/>
        <end position="82"/>
    </location>
</feature>
<feature type="compositionally biased region" description="Basic residues" evidence="1">
    <location>
        <begin position="68"/>
        <end position="82"/>
    </location>
</feature>
<name>A0A6J7AQU7_9ZZZZ</name>
<feature type="compositionally biased region" description="Basic and acidic residues" evidence="1">
    <location>
        <begin position="203"/>
        <end position="231"/>
    </location>
</feature>
<evidence type="ECO:0000256" key="1">
    <source>
        <dbReference type="SAM" id="MobiDB-lite"/>
    </source>
</evidence>
<feature type="compositionally biased region" description="Basic residues" evidence="1">
    <location>
        <begin position="237"/>
        <end position="252"/>
    </location>
</feature>
<reference evidence="2" key="1">
    <citation type="submission" date="2020-05" db="EMBL/GenBank/DDBJ databases">
        <authorList>
            <person name="Chiriac C."/>
            <person name="Salcher M."/>
            <person name="Ghai R."/>
            <person name="Kavagutti S V."/>
        </authorList>
    </citation>
    <scope>NUCLEOTIDE SEQUENCE</scope>
</reference>
<dbReference type="AlphaFoldDB" id="A0A6J7AQU7"/>
<evidence type="ECO:0000313" key="2">
    <source>
        <dbReference type="EMBL" id="CAB4835294.1"/>
    </source>
</evidence>
<feature type="region of interest" description="Disordered" evidence="1">
    <location>
        <begin position="167"/>
        <end position="278"/>
    </location>
</feature>
<feature type="compositionally biased region" description="Basic residues" evidence="1">
    <location>
        <begin position="170"/>
        <end position="183"/>
    </location>
</feature>
<sequence length="278" mass="32104">MATRVRRRRADRSHPRRQALAYAVRAHVGRRRVLALPDDVLDDRPHATGLCVRPSGRGRDVRTCGRGRAGRGPRSPHRSRRCDHPRGVRAMELAVRWRTTRDARHGSGRVTARAGRSHAWILAARRAHRGHRRGACRRDRTLVAHGRCEHRCRASVHLVGRIRASWSRRAGARHRRGARRRPAAHAGQPRKQPPRVWAARRSNTIDRSSRRPRGVARERREPASPVHRREQVTAVPLRRRCRGHARRARTHVAGHDHPRLVLRHRRLEHGELQRGRHP</sequence>